<proteinExistence type="predicted"/>
<comment type="caution">
    <text evidence="2">The sequence shown here is derived from an EMBL/GenBank/DDBJ whole genome shotgun (WGS) entry which is preliminary data.</text>
</comment>
<dbReference type="VEuPathDB" id="CryptoDB:CmeUKMEL1_06825"/>
<evidence type="ECO:0008006" key="4">
    <source>
        <dbReference type="Google" id="ProtNLM"/>
    </source>
</evidence>
<gene>
    <name evidence="2" type="ORF">CmeUKMEL1_06825</name>
</gene>
<dbReference type="AlphaFoldDB" id="A0A2P4YZS3"/>
<reference evidence="2 3" key="1">
    <citation type="submission" date="2014-04" db="EMBL/GenBank/DDBJ databases">
        <title>Comparative Genomics of Cryptosporidium Species.</title>
        <authorList>
            <person name="Silva J.C."/>
            <person name="Su Q."/>
            <person name="Chalmers R."/>
            <person name="Chibucos M.C."/>
            <person name="Elwin K."/>
            <person name="Godinez A."/>
            <person name="Guo F."/>
            <person name="Huynh K."/>
            <person name="Orvis J."/>
            <person name="Ott S."/>
            <person name="Sadzewicz L."/>
            <person name="Sengamalay N."/>
            <person name="Shetty A."/>
            <person name="Sun M."/>
            <person name="Tallon L."/>
            <person name="Xiao L."/>
            <person name="Zhang H."/>
            <person name="Fraser C.M."/>
            <person name="Zhu G."/>
            <person name="Kissinger J."/>
            <person name="Widmer G."/>
        </authorList>
    </citation>
    <scope>NUCLEOTIDE SEQUENCE [LARGE SCALE GENOMIC DNA]</scope>
    <source>
        <strain evidence="2 3">UKMEL1</strain>
    </source>
</reference>
<dbReference type="SUPFAM" id="SSF63411">
    <property type="entry name" value="LuxS/MPP-like metallohydrolase"/>
    <property type="match status" value="2"/>
</dbReference>
<dbReference type="Gene3D" id="3.30.830.10">
    <property type="entry name" value="Metalloenzyme, LuxS/M16 peptidase-like"/>
    <property type="match status" value="2"/>
</dbReference>
<keyword evidence="3" id="KW-1185">Reference proteome</keyword>
<dbReference type="GO" id="GO:0046872">
    <property type="term" value="F:metal ion binding"/>
    <property type="evidence" value="ECO:0007669"/>
    <property type="project" value="InterPro"/>
</dbReference>
<evidence type="ECO:0000256" key="1">
    <source>
        <dbReference type="SAM" id="SignalP"/>
    </source>
</evidence>
<dbReference type="Proteomes" id="UP000236928">
    <property type="component" value="Unassembled WGS sequence"/>
</dbReference>
<accession>A0A2P4YZS3</accession>
<evidence type="ECO:0000313" key="2">
    <source>
        <dbReference type="EMBL" id="POM83324.1"/>
    </source>
</evidence>
<evidence type="ECO:0000313" key="3">
    <source>
        <dbReference type="Proteomes" id="UP000236928"/>
    </source>
</evidence>
<feature type="signal peptide" evidence="1">
    <location>
        <begin position="1"/>
        <end position="23"/>
    </location>
</feature>
<name>A0A2P4YZS3_9CRYT</name>
<dbReference type="EMBL" id="JIBK01000012">
    <property type="protein sequence ID" value="POM83324.1"/>
    <property type="molecule type" value="Genomic_DNA"/>
</dbReference>
<dbReference type="InterPro" id="IPR011249">
    <property type="entry name" value="Metalloenz_LuxS/M16"/>
</dbReference>
<protein>
    <recommendedName>
        <fullName evidence="4">Insulinase (Peptidase family M16) family protein</fullName>
    </recommendedName>
</protein>
<keyword evidence="1" id="KW-0732">Signal</keyword>
<sequence>MFRLICLVSVTCLFLLNENPISSYIGSKSSHHFHSLLELEKVSSENGLETFKYRDVYLNEDVSISRKSFNNGFTLFNIQQPFESSHSDFRITFNSGSSSDPLHLPGIRYFALFLFGKQVNACMNKIFKEETHAHFKINIDATRTTFIFTFLTERTNKFFDCFIHTIKSHSYLENSSYLIEILQASEEFDRMVVDPSSIEVDKLFIRMIYSSVPSFGCESLQISSMFSQHCFKSSINLDAELPKYSREIIDDIFKPSSMSVIFIGKLNNSSLIKALSSLTKGKLRKTEDLDNDRINKANLAIKNSGSNIVVRSGFHKNILRLYIPFETYDLESLASNGQAFVLSILNSRHRSGILNFIFMNRFADNVNCYFYFEYTTTILYFEINLTKEGLKNVPILIESVVSYLSLIRNTVSSDKLFAEAQNLFNYHLTKSTVILSEAIEDYLSSHFMMSRSSSNILDSNINTQFARKNIENFVSKMNLDSIKVTLYIPDQLDPLPIITKQNEKLEIFPVKAIEPHTNIRVLIFNMADVFSNKLSSLSPKYAIDTFGLQLPNNDLISHVSLPFFHSTHIFDKLFPLHKSLDFHYNYLKQLGSGTIISRTMAFKSITTSGIWFSNNGSFNKNVSLELKFSVSKWSSLLEKIGGEISSFLILGTIHILTAILNIKLNENLYYTNRLKSDIGFVPAQSYSDIVSDPFEIFLVVNAPIDYFTLIMSDILETILSFDEYLTEEIVIHAKRAARKTLLRLYEGYTQFEKDLKIVTQIVSSQHCSFLRLGAALKKNFDIELIRAVYSSLFTSPSIYGLIQGNLTPFHANHILNVFIEGLGHEFFSMEVNEENSLNSSNNEVHIDDENEFNKYVSTLEINTSILDVSTIPDEYKNMYTQKIDFTADASYSTVVLFIGQLSVLNFTKASIVKEALSNEISSRVSKNKMKFASSLSIIANGFVVVLLAIKSEELLAGTLNRILDKELNQSISKVFKNRKSKSYISKILEKVHISDIFETKFLLSKINILNLVTGTEKRLNNMKLSEVSDLISDIESIPRIMIATQKVSNLKASKTSLDFIPDGYKDIESNYKCLLEHPNTVFNRM</sequence>
<feature type="chain" id="PRO_5015120721" description="Insulinase (Peptidase family M16) family protein" evidence="1">
    <location>
        <begin position="24"/>
        <end position="1085"/>
    </location>
</feature>
<dbReference type="OrthoDB" id="343870at2759"/>
<organism evidence="2 3">
    <name type="scientific">Cryptosporidium meleagridis</name>
    <dbReference type="NCBI Taxonomy" id="93969"/>
    <lineage>
        <taxon>Eukaryota</taxon>
        <taxon>Sar</taxon>
        <taxon>Alveolata</taxon>
        <taxon>Apicomplexa</taxon>
        <taxon>Conoidasida</taxon>
        <taxon>Coccidia</taxon>
        <taxon>Eucoccidiorida</taxon>
        <taxon>Eimeriorina</taxon>
        <taxon>Cryptosporidiidae</taxon>
        <taxon>Cryptosporidium</taxon>
    </lineage>
</organism>